<dbReference type="InterPro" id="IPR041577">
    <property type="entry name" value="RT_RNaseH_2"/>
</dbReference>
<dbReference type="InterPro" id="IPR050951">
    <property type="entry name" value="Retrovirus_Pol_polyprotein"/>
</dbReference>
<dbReference type="AlphaFoldDB" id="A0AAE1ZI39"/>
<proteinExistence type="predicted"/>
<gene>
    <name evidence="3" type="ORF">MN116_000373</name>
</gene>
<dbReference type="PROSITE" id="PS50878">
    <property type="entry name" value="RT_POL"/>
    <property type="match status" value="1"/>
</dbReference>
<feature type="domain" description="Reverse transcriptase" evidence="2">
    <location>
        <begin position="1"/>
        <end position="84"/>
    </location>
</feature>
<dbReference type="InterPro" id="IPR043502">
    <property type="entry name" value="DNA/RNA_pol_sf"/>
</dbReference>
<keyword evidence="4" id="KW-1185">Reference proteome</keyword>
<evidence type="ECO:0000256" key="1">
    <source>
        <dbReference type="ARBA" id="ARBA00023268"/>
    </source>
</evidence>
<evidence type="ECO:0000313" key="4">
    <source>
        <dbReference type="Proteomes" id="UP001292079"/>
    </source>
</evidence>
<reference evidence="3" key="1">
    <citation type="submission" date="2022-04" db="EMBL/GenBank/DDBJ databases">
        <authorList>
            <person name="Xu L."/>
            <person name="Lv Z."/>
        </authorList>
    </citation>
    <scope>NUCLEOTIDE SEQUENCE</scope>
    <source>
        <strain evidence="3">LV_2022a</strain>
    </source>
</reference>
<dbReference type="CDD" id="cd09274">
    <property type="entry name" value="RNase_HI_RT_Ty3"/>
    <property type="match status" value="1"/>
</dbReference>
<evidence type="ECO:0000259" key="2">
    <source>
        <dbReference type="PROSITE" id="PS50878"/>
    </source>
</evidence>
<accession>A0AAE1ZI39</accession>
<dbReference type="Pfam" id="PF00078">
    <property type="entry name" value="RVT_1"/>
    <property type="match status" value="1"/>
</dbReference>
<name>A0AAE1ZI39_SCHME</name>
<keyword evidence="1" id="KW-0511">Multifunctional enzyme</keyword>
<organism evidence="3 4">
    <name type="scientific">Schistosoma mekongi</name>
    <name type="common">Parasitic worm</name>
    <dbReference type="NCBI Taxonomy" id="38744"/>
    <lineage>
        <taxon>Eukaryota</taxon>
        <taxon>Metazoa</taxon>
        <taxon>Spiralia</taxon>
        <taxon>Lophotrochozoa</taxon>
        <taxon>Platyhelminthes</taxon>
        <taxon>Trematoda</taxon>
        <taxon>Digenea</taxon>
        <taxon>Strigeidida</taxon>
        <taxon>Schistosomatoidea</taxon>
        <taxon>Schistosomatidae</taxon>
        <taxon>Schistosoma</taxon>
    </lineage>
</organism>
<dbReference type="InterPro" id="IPR043128">
    <property type="entry name" value="Rev_trsase/Diguanyl_cyclase"/>
</dbReference>
<reference evidence="3" key="2">
    <citation type="journal article" date="2023" name="Infect Dis Poverty">
        <title>Chromosome-scale genome of the human blood fluke Schistosoma mekongi and its implications for public health.</title>
        <authorList>
            <person name="Zhou M."/>
            <person name="Xu L."/>
            <person name="Xu D."/>
            <person name="Chen W."/>
            <person name="Khan J."/>
            <person name="Hu Y."/>
            <person name="Huang H."/>
            <person name="Wei H."/>
            <person name="Zhang Y."/>
            <person name="Chusongsang P."/>
            <person name="Tanasarnprasert K."/>
            <person name="Hu X."/>
            <person name="Limpanont Y."/>
            <person name="Lv Z."/>
        </authorList>
    </citation>
    <scope>NUCLEOTIDE SEQUENCE</scope>
    <source>
        <strain evidence="3">LV_2022a</strain>
    </source>
</reference>
<dbReference type="Proteomes" id="UP001292079">
    <property type="component" value="Unassembled WGS sequence"/>
</dbReference>
<protein>
    <recommendedName>
        <fullName evidence="2">Reverse transcriptase domain-containing protein</fullName>
    </recommendedName>
</protein>
<dbReference type="FunFam" id="3.30.70.270:FF:000003">
    <property type="entry name" value="Transposon Ty3-G Gag-Pol polyprotein"/>
    <property type="match status" value="1"/>
</dbReference>
<evidence type="ECO:0000313" key="3">
    <source>
        <dbReference type="EMBL" id="KAK4474285.1"/>
    </source>
</evidence>
<dbReference type="EMBL" id="JALJAT010000001">
    <property type="protein sequence ID" value="KAK4474285.1"/>
    <property type="molecule type" value="Genomic_DNA"/>
</dbReference>
<dbReference type="SUPFAM" id="SSF56672">
    <property type="entry name" value="DNA/RNA polymerases"/>
    <property type="match status" value="1"/>
</dbReference>
<dbReference type="Pfam" id="PF17919">
    <property type="entry name" value="RT_RNaseH_2"/>
    <property type="match status" value="1"/>
</dbReference>
<dbReference type="InterPro" id="IPR000477">
    <property type="entry name" value="RT_dom"/>
</dbReference>
<dbReference type="FunFam" id="3.30.70.270:FF:000020">
    <property type="entry name" value="Transposon Tf2-6 polyprotein-like Protein"/>
    <property type="match status" value="1"/>
</dbReference>
<dbReference type="PANTHER" id="PTHR37984">
    <property type="entry name" value="PROTEIN CBG26694"/>
    <property type="match status" value="1"/>
</dbReference>
<dbReference type="GO" id="GO:0003824">
    <property type="term" value="F:catalytic activity"/>
    <property type="evidence" value="ECO:0007669"/>
    <property type="project" value="UniProtKB-KW"/>
</dbReference>
<dbReference type="PANTHER" id="PTHR37984:SF5">
    <property type="entry name" value="PROTEIN NYNRIN-LIKE"/>
    <property type="match status" value="1"/>
</dbReference>
<comment type="caution">
    <text evidence="3">The sequence shown here is derived from an EMBL/GenBank/DDBJ whole genome shotgun (WGS) entry which is preliminary data.</text>
</comment>
<sequence>MSFFACPSGSPMQHKPFSDLLTLLRGLHFVYAYIDDLMIASKTPKEHMEHLQQLFQRLKEYSVTVNPDKCEFGKQPLQFLGHVVNSKGITPIPGAVEAIKNYPLPNSFKKLRRFLGLINFYRRFLPHFAHIAQPLTDLLKGRSRSLNMTETAIKTFEQLKEMLSSATLLSRRDTNAPLALMTDASDTAVGAVLQQFTNGQWEPLSFFSKRLNISQTRYSTFGRELLAVYLAIKHFRHMFEGFAFTIFTDHKPLTKHNNYSPREVRQLDFISQFSTDIRFVFVRIDHVRKPLHTRMRAHLKSYIQTTKQSLSNVLEKVTL</sequence>
<dbReference type="Gene3D" id="3.30.70.270">
    <property type="match status" value="2"/>
</dbReference>